<proteinExistence type="inferred from homology"/>
<comment type="similarity">
    <text evidence="1 2">Belongs to the small heat shock protein (HSP20) family.</text>
</comment>
<evidence type="ECO:0000256" key="2">
    <source>
        <dbReference type="RuleBase" id="RU003616"/>
    </source>
</evidence>
<dbReference type="SUPFAM" id="SSF49764">
    <property type="entry name" value="HSP20-like chaperones"/>
    <property type="match status" value="1"/>
</dbReference>
<dbReference type="CDD" id="cd00298">
    <property type="entry name" value="ACD_sHsps_p23-like"/>
    <property type="match status" value="1"/>
</dbReference>
<sequence>MALRTLTYNPFSFNSFDPFEELDDGFTRALTRSLVPSSYSVRRQEPEFSPQFGPLVENEDNYQLAVRLSDVNPDKFTVEYDEDSSALTISGAVEQSHGTSSYSYSFSNSFTVPNIREDEITANLDGNVLTISLPKDGEYVDASSDEEEADSSSDESLDEFSDDEADIVMESDFDSDTDVSESESDSEPGTTIPVTFRRYVTLEDDDEE</sequence>
<protein>
    <submittedName>
        <fullName evidence="5">ARAD1C28006p</fullName>
    </submittedName>
</protein>
<dbReference type="AlphaFoldDB" id="A0A060T2U8"/>
<evidence type="ECO:0000313" key="5">
    <source>
        <dbReference type="EMBL" id="CDP35119.1"/>
    </source>
</evidence>
<dbReference type="Pfam" id="PF00011">
    <property type="entry name" value="HSP20"/>
    <property type="match status" value="1"/>
</dbReference>
<gene>
    <name evidence="5" type="ORF">GNLVRS02_ARAD1C28006g</name>
</gene>
<feature type="region of interest" description="Disordered" evidence="3">
    <location>
        <begin position="140"/>
        <end position="208"/>
    </location>
</feature>
<evidence type="ECO:0000259" key="4">
    <source>
        <dbReference type="PROSITE" id="PS01031"/>
    </source>
</evidence>
<evidence type="ECO:0000256" key="1">
    <source>
        <dbReference type="PROSITE-ProRule" id="PRU00285"/>
    </source>
</evidence>
<name>A0A060T2U8_BLAAD</name>
<dbReference type="Gene3D" id="2.60.40.790">
    <property type="match status" value="1"/>
</dbReference>
<evidence type="ECO:0000256" key="3">
    <source>
        <dbReference type="SAM" id="MobiDB-lite"/>
    </source>
</evidence>
<dbReference type="InterPro" id="IPR008978">
    <property type="entry name" value="HSP20-like_chaperone"/>
</dbReference>
<reference evidence="5" key="1">
    <citation type="submission" date="2014-02" db="EMBL/GenBank/DDBJ databases">
        <authorList>
            <person name="Genoscope - CEA"/>
        </authorList>
    </citation>
    <scope>NUCLEOTIDE SEQUENCE</scope>
    <source>
        <strain evidence="5">LS3</strain>
    </source>
</reference>
<dbReference type="EMBL" id="HG937693">
    <property type="protein sequence ID" value="CDP35119.1"/>
    <property type="molecule type" value="Genomic_DNA"/>
</dbReference>
<feature type="compositionally biased region" description="Acidic residues" evidence="3">
    <location>
        <begin position="143"/>
        <end position="186"/>
    </location>
</feature>
<reference evidence="5" key="2">
    <citation type="submission" date="2014-06" db="EMBL/GenBank/DDBJ databases">
        <title>The complete genome of Blastobotrys (Arxula) adeninivorans LS3 - a yeast of biotechnological interest.</title>
        <authorList>
            <person name="Kunze G."/>
            <person name="Gaillardin C."/>
            <person name="Czernicka M."/>
            <person name="Durrens P."/>
            <person name="Martin T."/>
            <person name="Boer E."/>
            <person name="Gabaldon T."/>
            <person name="Cruz J."/>
            <person name="Talla E."/>
            <person name="Marck C."/>
            <person name="Goffeau A."/>
            <person name="Barbe V."/>
            <person name="Baret P."/>
            <person name="Baronian K."/>
            <person name="Beier S."/>
            <person name="Bleykasten C."/>
            <person name="Bode R."/>
            <person name="Casaregola S."/>
            <person name="Despons L."/>
            <person name="Fairhead C."/>
            <person name="Giersberg M."/>
            <person name="Gierski P."/>
            <person name="Hahnel U."/>
            <person name="Hartmann A."/>
            <person name="Jankowska D."/>
            <person name="Jubin C."/>
            <person name="Jung P."/>
            <person name="Lafontaine I."/>
            <person name="Leh-Louis V."/>
            <person name="Lemaire M."/>
            <person name="Marcet-Houben M."/>
            <person name="Mascher M."/>
            <person name="Morel G."/>
            <person name="Richard G.-F."/>
            <person name="Riechen J."/>
            <person name="Sacerdot C."/>
            <person name="Sarkar A."/>
            <person name="Savel G."/>
            <person name="Schacherer J."/>
            <person name="Sherman D."/>
            <person name="Straub M.-L."/>
            <person name="Stein N."/>
            <person name="Thierry A."/>
            <person name="Trautwein-Schult A."/>
            <person name="Westhof E."/>
            <person name="Worch S."/>
            <person name="Dujon B."/>
            <person name="Souciet J.-L."/>
            <person name="Wincker P."/>
            <person name="Scholz U."/>
            <person name="Neuveglise N."/>
        </authorList>
    </citation>
    <scope>NUCLEOTIDE SEQUENCE</scope>
    <source>
        <strain evidence="5">LS3</strain>
    </source>
</reference>
<dbReference type="PROSITE" id="PS01031">
    <property type="entry name" value="SHSP"/>
    <property type="match status" value="1"/>
</dbReference>
<organism evidence="5">
    <name type="scientific">Blastobotrys adeninivorans</name>
    <name type="common">Yeast</name>
    <name type="synonym">Arxula adeninivorans</name>
    <dbReference type="NCBI Taxonomy" id="409370"/>
    <lineage>
        <taxon>Eukaryota</taxon>
        <taxon>Fungi</taxon>
        <taxon>Dikarya</taxon>
        <taxon>Ascomycota</taxon>
        <taxon>Saccharomycotina</taxon>
        <taxon>Dipodascomycetes</taxon>
        <taxon>Dipodascales</taxon>
        <taxon>Trichomonascaceae</taxon>
        <taxon>Blastobotrys</taxon>
    </lineage>
</organism>
<accession>A0A060T2U8</accession>
<dbReference type="InterPro" id="IPR002068">
    <property type="entry name" value="A-crystallin/Hsp20_dom"/>
</dbReference>
<feature type="domain" description="SHSP" evidence="4">
    <location>
        <begin position="43"/>
        <end position="152"/>
    </location>
</feature>